<organism evidence="1">
    <name type="scientific">Anopheles darlingi</name>
    <name type="common">Mosquito</name>
    <dbReference type="NCBI Taxonomy" id="43151"/>
    <lineage>
        <taxon>Eukaryota</taxon>
        <taxon>Metazoa</taxon>
        <taxon>Ecdysozoa</taxon>
        <taxon>Arthropoda</taxon>
        <taxon>Hexapoda</taxon>
        <taxon>Insecta</taxon>
        <taxon>Pterygota</taxon>
        <taxon>Neoptera</taxon>
        <taxon>Endopterygota</taxon>
        <taxon>Diptera</taxon>
        <taxon>Nematocera</taxon>
        <taxon>Culicoidea</taxon>
        <taxon>Culicidae</taxon>
        <taxon>Anophelinae</taxon>
        <taxon>Anopheles</taxon>
    </lineage>
</organism>
<sequence>MISSLSKKLPRKYTCILIVISPGALSSASSAQQASTKSSWLRRSTLTVSMNSSNRGSRLSRFVTKCTSGRS</sequence>
<dbReference type="AlphaFoldDB" id="A0A2M4D5S6"/>
<proteinExistence type="predicted"/>
<reference evidence="1" key="1">
    <citation type="submission" date="2018-01" db="EMBL/GenBank/DDBJ databases">
        <title>An insight into the sialome of Amazonian anophelines.</title>
        <authorList>
            <person name="Ribeiro J.M."/>
            <person name="Scarpassa V."/>
            <person name="Calvo E."/>
        </authorList>
    </citation>
    <scope>NUCLEOTIDE SEQUENCE</scope>
</reference>
<dbReference type="EMBL" id="GGFL01008754">
    <property type="protein sequence ID" value="MBW72932.1"/>
    <property type="molecule type" value="Transcribed_RNA"/>
</dbReference>
<protein>
    <submittedName>
        <fullName evidence="1">Putative secreted protein</fullName>
    </submittedName>
</protein>
<evidence type="ECO:0000313" key="1">
    <source>
        <dbReference type="EMBL" id="MBW72932.1"/>
    </source>
</evidence>
<name>A0A2M4D5S6_ANODA</name>
<accession>A0A2M4D5S6</accession>